<evidence type="ECO:0000256" key="7">
    <source>
        <dbReference type="HAMAP-Rule" id="MF_00044"/>
    </source>
</evidence>
<comment type="function">
    <text evidence="7">Aspartyl-tRNA synthetase with relaxed tRNA specificity since it is able to aspartylate not only its cognate tRNA(Asp) but also tRNA(Asn). Reaction proceeds in two steps: L-aspartate is first activated by ATP to form Asp-AMP and then transferred to the acceptor end of tRNA(Asp/Asn).</text>
</comment>
<comment type="catalytic activity">
    <reaction evidence="7">
        <text>tRNA(Asx) + L-aspartate + ATP = L-aspartyl-tRNA(Asx) + AMP + diphosphate</text>
        <dbReference type="Rhea" id="RHEA:18349"/>
        <dbReference type="Rhea" id="RHEA-COMP:9710"/>
        <dbReference type="Rhea" id="RHEA-COMP:9711"/>
        <dbReference type="ChEBI" id="CHEBI:29991"/>
        <dbReference type="ChEBI" id="CHEBI:30616"/>
        <dbReference type="ChEBI" id="CHEBI:33019"/>
        <dbReference type="ChEBI" id="CHEBI:78442"/>
        <dbReference type="ChEBI" id="CHEBI:78516"/>
        <dbReference type="ChEBI" id="CHEBI:456215"/>
        <dbReference type="EC" id="6.1.1.23"/>
    </reaction>
</comment>
<sequence length="595" mass="66617">MKRTHTCGQLTKNDIGKETTLCGWAHSRRDHGGLIFIDLRDRYGITQIVINLQGVGGEHCSPLHQIAESIRSEYVLAVRGKVEPRPAGTENKKITTGEIEVAVSELQIVNASKALPFEISEYVTISEDTRLENRFIDLRRPEIQQKLLLRHRVCKAARDFLDKKGFAEIETPVLTKSTPEGARDFLVPSRLSPGEFYALPQSPQLFKQILMISGFDKYFQIAKCFRDEDLRADRQPEFTQIDIEMSFTDEEEIFSVTEGMFKDIFKAGLGLDLKTPFPRLSYKEAVGRFGTDKPDMRFGMELADLTDDLKSAEFKIFKQAVEAGGIIKGLNASGCAGYSRPQIDNLTSFAAVYGAAGLAWFKVTKDGFDSPIAKFFNSDLQAVMRKKLSAKEGDLLLFVCGKPKIVNESLAQLRNLLGKELGLIKKNEFVFEWVTDFPLFKYNDEEKRWDCEHHPFTAPKEEDVSKLDKDPGSAGSRAYDLVVNGSEIASGSIRIHDPKLQKKIFEIIKMTEPEIEARFGFFIRALSYGAPPHGGIAPGLDRLIALMTDSESIRDVIAFPKTQKGACPLTGAPSDVPDKQLKELGIKKINEVPRH</sequence>
<dbReference type="SUPFAM" id="SSF55261">
    <property type="entry name" value="GAD domain-like"/>
    <property type="match status" value="1"/>
</dbReference>
<dbReference type="NCBIfam" id="NF001750">
    <property type="entry name" value="PRK00476.1"/>
    <property type="match status" value="1"/>
</dbReference>
<dbReference type="EC" id="6.1.1.23" evidence="7"/>
<dbReference type="SUPFAM" id="SSF50249">
    <property type="entry name" value="Nucleic acid-binding proteins"/>
    <property type="match status" value="1"/>
</dbReference>
<dbReference type="NCBIfam" id="TIGR00459">
    <property type="entry name" value="aspS_bact"/>
    <property type="match status" value="1"/>
</dbReference>
<dbReference type="InterPro" id="IPR012340">
    <property type="entry name" value="NA-bd_OB-fold"/>
</dbReference>
<comment type="caution">
    <text evidence="9">The sequence shown here is derived from an EMBL/GenBank/DDBJ whole genome shotgun (WGS) entry which is preliminary data.</text>
</comment>
<dbReference type="PANTHER" id="PTHR22594">
    <property type="entry name" value="ASPARTYL/LYSYL-TRNA SYNTHETASE"/>
    <property type="match status" value="1"/>
</dbReference>
<dbReference type="GO" id="GO:0005737">
    <property type="term" value="C:cytoplasm"/>
    <property type="evidence" value="ECO:0007669"/>
    <property type="project" value="UniProtKB-SubCell"/>
</dbReference>
<feature type="region of interest" description="Aspartate" evidence="7">
    <location>
        <begin position="204"/>
        <end position="207"/>
    </location>
</feature>
<feature type="binding site" evidence="7">
    <location>
        <position position="180"/>
    </location>
    <ligand>
        <name>L-aspartate</name>
        <dbReference type="ChEBI" id="CHEBI:29991"/>
    </ligand>
</feature>
<dbReference type="GO" id="GO:0004815">
    <property type="term" value="F:aspartate-tRNA ligase activity"/>
    <property type="evidence" value="ECO:0007669"/>
    <property type="project" value="UniProtKB-UniRule"/>
</dbReference>
<name>A0A2J0LDI1_9BACT</name>
<dbReference type="AlphaFoldDB" id="A0A2J0LDI1"/>
<evidence type="ECO:0000259" key="8">
    <source>
        <dbReference type="PROSITE" id="PS50862"/>
    </source>
</evidence>
<feature type="site" description="Important for tRNA non-discrimination" evidence="7">
    <location>
        <position position="31"/>
    </location>
</feature>
<dbReference type="SUPFAM" id="SSF55681">
    <property type="entry name" value="Class II aaRS and biotin synthetases"/>
    <property type="match status" value="1"/>
</dbReference>
<dbReference type="HAMAP" id="MF_00044">
    <property type="entry name" value="Asp_tRNA_synth_type1"/>
    <property type="match status" value="1"/>
</dbReference>
<evidence type="ECO:0000256" key="5">
    <source>
        <dbReference type="ARBA" id="ARBA00022917"/>
    </source>
</evidence>
<evidence type="ECO:0000313" key="9">
    <source>
        <dbReference type="EMBL" id="PIW65911.1"/>
    </source>
</evidence>
<evidence type="ECO:0000256" key="4">
    <source>
        <dbReference type="ARBA" id="ARBA00022840"/>
    </source>
</evidence>
<evidence type="ECO:0000256" key="1">
    <source>
        <dbReference type="ARBA" id="ARBA00006303"/>
    </source>
</evidence>
<dbReference type="PRINTS" id="PR01042">
    <property type="entry name" value="TRNASYNTHASP"/>
</dbReference>
<dbReference type="InterPro" id="IPR045864">
    <property type="entry name" value="aa-tRNA-synth_II/BPL/LPL"/>
</dbReference>
<dbReference type="Pfam" id="PF00152">
    <property type="entry name" value="tRNA-synt_2"/>
    <property type="match status" value="1"/>
</dbReference>
<dbReference type="InterPro" id="IPR004364">
    <property type="entry name" value="Aa-tRNA-synt_II"/>
</dbReference>
<evidence type="ECO:0000313" key="10">
    <source>
        <dbReference type="Proteomes" id="UP000231267"/>
    </source>
</evidence>
<dbReference type="PROSITE" id="PS50862">
    <property type="entry name" value="AA_TRNA_LIGASE_II"/>
    <property type="match status" value="1"/>
</dbReference>
<comment type="subcellular location">
    <subcellularLocation>
        <location evidence="7">Cytoplasm</location>
    </subcellularLocation>
</comment>
<dbReference type="CDD" id="cd00777">
    <property type="entry name" value="AspRS_core"/>
    <property type="match status" value="1"/>
</dbReference>
<accession>A0A2J0LDI1</accession>
<dbReference type="Pfam" id="PF01336">
    <property type="entry name" value="tRNA_anti-codon"/>
    <property type="match status" value="1"/>
</dbReference>
<feature type="binding site" evidence="7">
    <location>
        <begin position="539"/>
        <end position="542"/>
    </location>
    <ligand>
        <name>ATP</name>
        <dbReference type="ChEBI" id="CHEBI:30616"/>
    </ligand>
</feature>
<dbReference type="GO" id="GO:0005524">
    <property type="term" value="F:ATP binding"/>
    <property type="evidence" value="ECO:0007669"/>
    <property type="project" value="UniProtKB-UniRule"/>
</dbReference>
<dbReference type="InterPro" id="IPR004115">
    <property type="entry name" value="GAD-like_sf"/>
</dbReference>
<feature type="binding site" evidence="7">
    <location>
        <position position="226"/>
    </location>
    <ligand>
        <name>L-aspartate</name>
        <dbReference type="ChEBI" id="CHEBI:29991"/>
    </ligand>
</feature>
<reference evidence="9 10" key="1">
    <citation type="submission" date="2017-09" db="EMBL/GenBank/DDBJ databases">
        <title>Depth-based differentiation of microbial function through sediment-hosted aquifers and enrichment of novel symbionts in the deep terrestrial subsurface.</title>
        <authorList>
            <person name="Probst A.J."/>
            <person name="Ladd B."/>
            <person name="Jarett J.K."/>
            <person name="Geller-Mcgrath D.E."/>
            <person name="Sieber C.M."/>
            <person name="Emerson J.B."/>
            <person name="Anantharaman K."/>
            <person name="Thomas B.C."/>
            <person name="Malmstrom R."/>
            <person name="Stieglmeier M."/>
            <person name="Klingl A."/>
            <person name="Woyke T."/>
            <person name="Ryan C.M."/>
            <person name="Banfield J.F."/>
        </authorList>
    </citation>
    <scope>NUCLEOTIDE SEQUENCE [LARGE SCALE GENOMIC DNA]</scope>
    <source>
        <strain evidence="9">CG12_big_fil_rev_8_21_14_0_65_43_15</strain>
    </source>
</reference>
<dbReference type="InterPro" id="IPR004365">
    <property type="entry name" value="NA-bd_OB_tRNA"/>
</dbReference>
<proteinExistence type="inferred from homology"/>
<dbReference type="PANTHER" id="PTHR22594:SF5">
    <property type="entry name" value="ASPARTATE--TRNA LIGASE, MITOCHONDRIAL"/>
    <property type="match status" value="1"/>
</dbReference>
<keyword evidence="4 7" id="KW-0067">ATP-binding</keyword>
<dbReference type="InterPro" id="IPR002312">
    <property type="entry name" value="Asp/Asn-tRNA-synth_IIb"/>
</dbReference>
<evidence type="ECO:0000256" key="2">
    <source>
        <dbReference type="ARBA" id="ARBA00022598"/>
    </source>
</evidence>
<comment type="subunit">
    <text evidence="7">Homodimer.</text>
</comment>
<feature type="binding site" evidence="7">
    <location>
        <position position="487"/>
    </location>
    <ligand>
        <name>ATP</name>
        <dbReference type="ChEBI" id="CHEBI:30616"/>
    </ligand>
</feature>
<gene>
    <name evidence="7" type="primary">aspS</name>
    <name evidence="9" type="ORF">COW11_06135</name>
</gene>
<dbReference type="InterPro" id="IPR004524">
    <property type="entry name" value="Asp-tRNA-ligase_1"/>
</dbReference>
<dbReference type="GO" id="GO:0050560">
    <property type="term" value="F:aspartate-tRNA(Asn) ligase activity"/>
    <property type="evidence" value="ECO:0007669"/>
    <property type="project" value="UniProtKB-EC"/>
</dbReference>
<dbReference type="Gene3D" id="3.30.930.10">
    <property type="entry name" value="Bira Bifunctional Protein, Domain 2"/>
    <property type="match status" value="1"/>
</dbReference>
<keyword evidence="2 7" id="KW-0436">Ligase</keyword>
<feature type="binding site" evidence="7">
    <location>
        <begin position="226"/>
        <end position="228"/>
    </location>
    <ligand>
        <name>ATP</name>
        <dbReference type="ChEBI" id="CHEBI:30616"/>
    </ligand>
</feature>
<dbReference type="InterPro" id="IPR047089">
    <property type="entry name" value="Asp-tRNA-ligase_1_N"/>
</dbReference>
<feature type="site" description="Important for tRNA non-discrimination" evidence="7">
    <location>
        <position position="88"/>
    </location>
</feature>
<keyword evidence="7" id="KW-0963">Cytoplasm</keyword>
<organism evidence="9 10">
    <name type="scientific">Candidatus Taenaricola geysiri</name>
    <dbReference type="NCBI Taxonomy" id="1974752"/>
    <lineage>
        <taxon>Bacteria</taxon>
        <taxon>Pseudomonadati</taxon>
        <taxon>Candidatus Omnitrophota</taxon>
        <taxon>Candidatus Taenaricola</taxon>
    </lineage>
</organism>
<dbReference type="Pfam" id="PF02938">
    <property type="entry name" value="GAD"/>
    <property type="match status" value="1"/>
</dbReference>
<dbReference type="Gene3D" id="3.30.1360.30">
    <property type="entry name" value="GAD-like domain"/>
    <property type="match status" value="1"/>
</dbReference>
<comment type="similarity">
    <text evidence="1 7">Belongs to the class-II aminoacyl-tRNA synthetase family. Type 1 subfamily.</text>
</comment>
<protein>
    <recommendedName>
        <fullName evidence="7">Aspartate--tRNA(Asp/Asn) ligase</fullName>
        <ecNumber evidence="7">6.1.1.23</ecNumber>
    </recommendedName>
    <alternativeName>
        <fullName evidence="7">Aspartyl-tRNA synthetase</fullName>
        <shortName evidence="7">AspRS</shortName>
    </alternativeName>
    <alternativeName>
        <fullName evidence="7">Non-discriminating aspartyl-tRNA synthetase</fullName>
        <shortName evidence="7">ND-AspRS</shortName>
    </alternativeName>
</protein>
<dbReference type="InterPro" id="IPR029351">
    <property type="entry name" value="GAD_dom"/>
</dbReference>
<dbReference type="Gene3D" id="2.40.50.140">
    <property type="entry name" value="Nucleic acid-binding proteins"/>
    <property type="match status" value="1"/>
</dbReference>
<evidence type="ECO:0000256" key="3">
    <source>
        <dbReference type="ARBA" id="ARBA00022741"/>
    </source>
</evidence>
<dbReference type="InterPro" id="IPR006195">
    <property type="entry name" value="aa-tRNA-synth_II"/>
</dbReference>
<feature type="binding site" evidence="7">
    <location>
        <position position="453"/>
    </location>
    <ligand>
        <name>L-aspartate</name>
        <dbReference type="ChEBI" id="CHEBI:29991"/>
    </ligand>
</feature>
<feature type="domain" description="Aminoacyl-transfer RNA synthetases class-II family profile" evidence="8">
    <location>
        <begin position="149"/>
        <end position="560"/>
    </location>
</feature>
<feature type="binding site" evidence="7">
    <location>
        <position position="494"/>
    </location>
    <ligand>
        <name>L-aspartate</name>
        <dbReference type="ChEBI" id="CHEBI:29991"/>
    </ligand>
</feature>
<dbReference type="GO" id="GO:0003676">
    <property type="term" value="F:nucleic acid binding"/>
    <property type="evidence" value="ECO:0007669"/>
    <property type="project" value="InterPro"/>
</dbReference>
<keyword evidence="3 7" id="KW-0547">Nucleotide-binding</keyword>
<dbReference type="EMBL" id="PFGP01000135">
    <property type="protein sequence ID" value="PIW65911.1"/>
    <property type="molecule type" value="Genomic_DNA"/>
</dbReference>
<keyword evidence="6 7" id="KW-0030">Aminoacyl-tRNA synthetase</keyword>
<keyword evidence="5 7" id="KW-0648">Protein biosynthesis</keyword>
<dbReference type="InterPro" id="IPR047090">
    <property type="entry name" value="AspRS_core"/>
</dbReference>
<feature type="binding site" evidence="7">
    <location>
        <position position="235"/>
    </location>
    <ligand>
        <name>ATP</name>
        <dbReference type="ChEBI" id="CHEBI:30616"/>
    </ligand>
</feature>
<dbReference type="GO" id="GO:0006422">
    <property type="term" value="P:aspartyl-tRNA aminoacylation"/>
    <property type="evidence" value="ECO:0007669"/>
    <property type="project" value="UniProtKB-UniRule"/>
</dbReference>
<dbReference type="CDD" id="cd04317">
    <property type="entry name" value="EcAspRS_like_N"/>
    <property type="match status" value="1"/>
</dbReference>
<dbReference type="Proteomes" id="UP000231267">
    <property type="component" value="Unassembled WGS sequence"/>
</dbReference>
<evidence type="ECO:0000256" key="6">
    <source>
        <dbReference type="ARBA" id="ARBA00023146"/>
    </source>
</evidence>